<evidence type="ECO:0000313" key="2">
    <source>
        <dbReference type="Proteomes" id="UP000270924"/>
    </source>
</evidence>
<gene>
    <name evidence="1" type="ORF">WBA_LOCUS9500</name>
</gene>
<dbReference type="InParanoid" id="A0A3P7EAU2"/>
<accession>A0A3P7EAU2</accession>
<name>A0A3P7EAU2_WUCBA</name>
<dbReference type="AlphaFoldDB" id="A0A3P7EAU2"/>
<protein>
    <submittedName>
        <fullName evidence="1">Uncharacterized protein</fullName>
    </submittedName>
</protein>
<keyword evidence="2" id="KW-1185">Reference proteome</keyword>
<dbReference type="EMBL" id="UYWW01009446">
    <property type="protein sequence ID" value="VDM16696.1"/>
    <property type="molecule type" value="Genomic_DNA"/>
</dbReference>
<proteinExistence type="predicted"/>
<organism evidence="1 2">
    <name type="scientific">Wuchereria bancrofti</name>
    <dbReference type="NCBI Taxonomy" id="6293"/>
    <lineage>
        <taxon>Eukaryota</taxon>
        <taxon>Metazoa</taxon>
        <taxon>Ecdysozoa</taxon>
        <taxon>Nematoda</taxon>
        <taxon>Chromadorea</taxon>
        <taxon>Rhabditida</taxon>
        <taxon>Spirurina</taxon>
        <taxon>Spiruromorpha</taxon>
        <taxon>Filarioidea</taxon>
        <taxon>Onchocercidae</taxon>
        <taxon>Wuchereria</taxon>
    </lineage>
</organism>
<evidence type="ECO:0000313" key="1">
    <source>
        <dbReference type="EMBL" id="VDM16696.1"/>
    </source>
</evidence>
<dbReference type="Proteomes" id="UP000270924">
    <property type="component" value="Unassembled WGS sequence"/>
</dbReference>
<sequence length="66" mass="7686">MALCLLTYHPFHGKKQRYGEIGTLRLPFATIAYKLIHKRGCVKRNSYPTHNYVKLALKKQRDVNNA</sequence>
<reference evidence="1 2" key="1">
    <citation type="submission" date="2018-11" db="EMBL/GenBank/DDBJ databases">
        <authorList>
            <consortium name="Pathogen Informatics"/>
        </authorList>
    </citation>
    <scope>NUCLEOTIDE SEQUENCE [LARGE SCALE GENOMIC DNA]</scope>
</reference>